<dbReference type="AlphaFoldDB" id="X1VQZ5"/>
<dbReference type="EMBL" id="BARW01040619">
    <property type="protein sequence ID" value="GAJ19261.1"/>
    <property type="molecule type" value="Genomic_DNA"/>
</dbReference>
<feature type="non-terminal residue" evidence="1">
    <location>
        <position position="1"/>
    </location>
</feature>
<reference evidence="1" key="1">
    <citation type="journal article" date="2014" name="Front. Microbiol.">
        <title>High frequency of phylogenetically diverse reductive dehalogenase-homologous genes in deep subseafloor sedimentary metagenomes.</title>
        <authorList>
            <person name="Kawai M."/>
            <person name="Futagami T."/>
            <person name="Toyoda A."/>
            <person name="Takaki Y."/>
            <person name="Nishi S."/>
            <person name="Hori S."/>
            <person name="Arai W."/>
            <person name="Tsubouchi T."/>
            <person name="Morono Y."/>
            <person name="Uchiyama I."/>
            <person name="Ito T."/>
            <person name="Fujiyama A."/>
            <person name="Inagaki F."/>
            <person name="Takami H."/>
        </authorList>
    </citation>
    <scope>NUCLEOTIDE SEQUENCE</scope>
    <source>
        <strain evidence="1">Expedition CK06-06</strain>
    </source>
</reference>
<protein>
    <submittedName>
        <fullName evidence="1">Uncharacterized protein</fullName>
    </submittedName>
</protein>
<name>X1VQZ5_9ZZZZ</name>
<gene>
    <name evidence="1" type="ORF">S12H4_61275</name>
</gene>
<accession>X1VQZ5</accession>
<sequence length="119" mass="13776">FKLYEYKIYYPIYGLWDTSFAYYGAIRNTIDKKVVLIRATQKNPDIIYDFNLDIGDSIKHGYGSHAGLTVDYIDSVEYCGVFHKRYITDSLPHDLHALIEGIGSTYGFIDPVFPHFESY</sequence>
<feature type="non-terminal residue" evidence="1">
    <location>
        <position position="119"/>
    </location>
</feature>
<organism evidence="1">
    <name type="scientific">marine sediment metagenome</name>
    <dbReference type="NCBI Taxonomy" id="412755"/>
    <lineage>
        <taxon>unclassified sequences</taxon>
        <taxon>metagenomes</taxon>
        <taxon>ecological metagenomes</taxon>
    </lineage>
</organism>
<evidence type="ECO:0000313" key="1">
    <source>
        <dbReference type="EMBL" id="GAJ19261.1"/>
    </source>
</evidence>
<proteinExistence type="predicted"/>
<comment type="caution">
    <text evidence="1">The sequence shown here is derived from an EMBL/GenBank/DDBJ whole genome shotgun (WGS) entry which is preliminary data.</text>
</comment>